<proteinExistence type="predicted"/>
<feature type="region of interest" description="Disordered" evidence="1">
    <location>
        <begin position="1"/>
        <end position="60"/>
    </location>
</feature>
<dbReference type="GO" id="GO:0007098">
    <property type="term" value="P:centrosome cycle"/>
    <property type="evidence" value="ECO:0007669"/>
    <property type="project" value="TreeGrafter"/>
</dbReference>
<sequence length="192" mass="20181">MDIASEYTHYEEKKASPGHSDSIHHSSHLAAFSSKPSATNASQGTKAESSSNPISLPAPQKPLKEASQALPGVGTVPPACTAALPSSHSKVNSSHYLHPAQSHSPMLGTIDLGRILEPGGLGSSGQWDMMRPQKGSMSGDLSSGSSVYQLTSKPTGADLLEEHLGEIRNLRQRLPGPGALHSMSLLIIFENL</sequence>
<evidence type="ECO:0000313" key="2">
    <source>
        <dbReference type="Ensembl" id="ENSCCNP00000026500.1"/>
    </source>
</evidence>
<dbReference type="PANTHER" id="PTHR46501:SF2">
    <property type="entry name" value="MYOMEGALIN"/>
    <property type="match status" value="1"/>
</dbReference>
<protein>
    <submittedName>
        <fullName evidence="2">Uncharacterized protein</fullName>
    </submittedName>
</protein>
<dbReference type="GO" id="GO:1903358">
    <property type="term" value="P:regulation of Golgi organization"/>
    <property type="evidence" value="ECO:0007669"/>
    <property type="project" value="TreeGrafter"/>
</dbReference>
<accession>A0A8C0ZXH0</accession>
<feature type="compositionally biased region" description="Polar residues" evidence="1">
    <location>
        <begin position="34"/>
        <end position="54"/>
    </location>
</feature>
<dbReference type="InterPro" id="IPR052593">
    <property type="entry name" value="MT-associated_AKAP9-binding"/>
</dbReference>
<dbReference type="GO" id="GO:0005813">
    <property type="term" value="C:centrosome"/>
    <property type="evidence" value="ECO:0007669"/>
    <property type="project" value="TreeGrafter"/>
</dbReference>
<organism evidence="2">
    <name type="scientific">Castor canadensis</name>
    <name type="common">American beaver</name>
    <dbReference type="NCBI Taxonomy" id="51338"/>
    <lineage>
        <taxon>Eukaryota</taxon>
        <taxon>Metazoa</taxon>
        <taxon>Chordata</taxon>
        <taxon>Craniata</taxon>
        <taxon>Vertebrata</taxon>
        <taxon>Euteleostomi</taxon>
        <taxon>Mammalia</taxon>
        <taxon>Eutheria</taxon>
        <taxon>Euarchontoglires</taxon>
        <taxon>Glires</taxon>
        <taxon>Rodentia</taxon>
        <taxon>Castorimorpha</taxon>
        <taxon>Castoridae</taxon>
        <taxon>Castor</taxon>
    </lineage>
</organism>
<dbReference type="Ensembl" id="ENSCCNT00000033596.1">
    <property type="protein sequence ID" value="ENSCCNP00000026500.1"/>
    <property type="gene ID" value="ENSCCNG00000025717.1"/>
</dbReference>
<evidence type="ECO:0000256" key="1">
    <source>
        <dbReference type="SAM" id="MobiDB-lite"/>
    </source>
</evidence>
<dbReference type="PANTHER" id="PTHR46501">
    <property type="entry name" value="MYOMEGALIN"/>
    <property type="match status" value="1"/>
</dbReference>
<dbReference type="GO" id="GO:0005794">
    <property type="term" value="C:Golgi apparatus"/>
    <property type="evidence" value="ECO:0007669"/>
    <property type="project" value="TreeGrafter"/>
</dbReference>
<reference evidence="2" key="1">
    <citation type="submission" date="2023-09" db="UniProtKB">
        <authorList>
            <consortium name="Ensembl"/>
        </authorList>
    </citation>
    <scope>IDENTIFICATION</scope>
</reference>
<dbReference type="GO" id="GO:0090063">
    <property type="term" value="P:positive regulation of microtubule nucleation"/>
    <property type="evidence" value="ECO:0007669"/>
    <property type="project" value="TreeGrafter"/>
</dbReference>
<dbReference type="GO" id="GO:0060090">
    <property type="term" value="F:molecular adaptor activity"/>
    <property type="evidence" value="ECO:0007669"/>
    <property type="project" value="TreeGrafter"/>
</dbReference>
<dbReference type="AlphaFoldDB" id="A0A8C0ZXH0"/>
<name>A0A8C0ZXH0_CASCN</name>